<proteinExistence type="predicted"/>
<comment type="caution">
    <text evidence="1">The sequence shown here is derived from an EMBL/GenBank/DDBJ whole genome shotgun (WGS) entry which is preliminary data.</text>
</comment>
<reference evidence="1" key="1">
    <citation type="submission" date="2021-06" db="EMBL/GenBank/DDBJ databases">
        <authorList>
            <person name="Kallberg Y."/>
            <person name="Tangrot J."/>
            <person name="Rosling A."/>
        </authorList>
    </citation>
    <scope>NUCLEOTIDE SEQUENCE</scope>
    <source>
        <strain evidence="1">CL551</strain>
    </source>
</reference>
<keyword evidence="2" id="KW-1185">Reference proteome</keyword>
<feature type="non-terminal residue" evidence="1">
    <location>
        <position position="1"/>
    </location>
</feature>
<dbReference type="OrthoDB" id="10299835at2759"/>
<organism evidence="1 2">
    <name type="scientific">Acaulospora morrowiae</name>
    <dbReference type="NCBI Taxonomy" id="94023"/>
    <lineage>
        <taxon>Eukaryota</taxon>
        <taxon>Fungi</taxon>
        <taxon>Fungi incertae sedis</taxon>
        <taxon>Mucoromycota</taxon>
        <taxon>Glomeromycotina</taxon>
        <taxon>Glomeromycetes</taxon>
        <taxon>Diversisporales</taxon>
        <taxon>Acaulosporaceae</taxon>
        <taxon>Acaulospora</taxon>
    </lineage>
</organism>
<accession>A0A9N9NQC6</accession>
<dbReference type="Proteomes" id="UP000789342">
    <property type="component" value="Unassembled WGS sequence"/>
</dbReference>
<evidence type="ECO:0000313" key="2">
    <source>
        <dbReference type="Proteomes" id="UP000789342"/>
    </source>
</evidence>
<dbReference type="AlphaFoldDB" id="A0A9N9NQC6"/>
<protein>
    <submittedName>
        <fullName evidence="1">1128_t:CDS:1</fullName>
    </submittedName>
</protein>
<dbReference type="EMBL" id="CAJVPV010036903">
    <property type="protein sequence ID" value="CAG8754016.1"/>
    <property type="molecule type" value="Genomic_DNA"/>
</dbReference>
<sequence>MVFYIKRKKWEAYQVRKATDTVLNLMKQDREIVSEQWRESVMHQVTDDLTRIYLWKRVEERLQENPLVRTRRLDDYKGRRSLQWDWLGEKHAIY</sequence>
<name>A0A9N9NQC6_9GLOM</name>
<gene>
    <name evidence="1" type="ORF">AMORRO_LOCUS15488</name>
</gene>
<evidence type="ECO:0000313" key="1">
    <source>
        <dbReference type="EMBL" id="CAG8754016.1"/>
    </source>
</evidence>